<evidence type="ECO:0000313" key="14">
    <source>
        <dbReference type="EMBL" id="CAD8839574.1"/>
    </source>
</evidence>
<dbReference type="PANTHER" id="PTHR11537">
    <property type="entry name" value="VOLTAGE-GATED POTASSIUM CHANNEL"/>
    <property type="match status" value="1"/>
</dbReference>
<keyword evidence="11" id="KW-0407">Ion channel</keyword>
<evidence type="ECO:0000256" key="3">
    <source>
        <dbReference type="ARBA" id="ARBA00022538"/>
    </source>
</evidence>
<feature type="transmembrane region" description="Helical" evidence="12">
    <location>
        <begin position="192"/>
        <end position="211"/>
    </location>
</feature>
<feature type="domain" description="Ion transport" evidence="13">
    <location>
        <begin position="58"/>
        <end position="295"/>
    </location>
</feature>
<accession>A0A7S1A205</accession>
<keyword evidence="9" id="KW-0406">Ion transport</keyword>
<evidence type="ECO:0000256" key="9">
    <source>
        <dbReference type="ARBA" id="ARBA00023065"/>
    </source>
</evidence>
<evidence type="ECO:0000256" key="11">
    <source>
        <dbReference type="ARBA" id="ARBA00023303"/>
    </source>
</evidence>
<evidence type="ECO:0000256" key="4">
    <source>
        <dbReference type="ARBA" id="ARBA00022692"/>
    </source>
</evidence>
<proteinExistence type="predicted"/>
<evidence type="ECO:0000256" key="7">
    <source>
        <dbReference type="ARBA" id="ARBA00022958"/>
    </source>
</evidence>
<dbReference type="InterPro" id="IPR005821">
    <property type="entry name" value="Ion_trans_dom"/>
</dbReference>
<protein>
    <recommendedName>
        <fullName evidence="13">Ion transport domain-containing protein</fullName>
    </recommendedName>
</protein>
<dbReference type="GO" id="GO:0008076">
    <property type="term" value="C:voltage-gated potassium channel complex"/>
    <property type="evidence" value="ECO:0007669"/>
    <property type="project" value="InterPro"/>
</dbReference>
<keyword evidence="7" id="KW-0630">Potassium</keyword>
<sequence>MEVLPRDTLNYGSNVPLEERRLLDGRSPVERRQDKFLALRKKVHNFMEDPSSSTGAFVMSICSISLIFLSSLTCCLETIPSLNRHGYPSDAFFWNELDAIISILFSMELALRMFSTPETMFTFVTDKMNVVEALSVLPFWLHLFVANAHLNVKFLRAFRLVRVFRIFKFAEGSMQVRLITVAVKETKHSMRLLGVILTLGVFVFAALIWYVERGVWRDTSGCYKRPEAESEGCSLFQSIPDCFYWAVTTMTTVGYGDMTPLGMTGRCVSSAAMIGGILVIAMPVSVLGTQFQESYLAEMDHQLLSKFYKPALPHEAAELDGNKLESLRYELNDVKALLEEILPEVREILRESQVVPAPDTPNLSPGSQQTLREYDQLRAGSMMRIFDSIESTVSEELATLIMIVDDFANELAESQHSASATNSSSHFTAPLDVSIPPGVVMGPEGL</sequence>
<dbReference type="Gene3D" id="1.10.287.70">
    <property type="match status" value="1"/>
</dbReference>
<dbReference type="EMBL" id="HBFQ01019820">
    <property type="protein sequence ID" value="CAD8839574.1"/>
    <property type="molecule type" value="Transcribed_RNA"/>
</dbReference>
<reference evidence="14" key="1">
    <citation type="submission" date="2021-01" db="EMBL/GenBank/DDBJ databases">
        <authorList>
            <person name="Corre E."/>
            <person name="Pelletier E."/>
            <person name="Niang G."/>
            <person name="Scheremetjew M."/>
            <person name="Finn R."/>
            <person name="Kale V."/>
            <person name="Holt S."/>
            <person name="Cochrane G."/>
            <person name="Meng A."/>
            <person name="Brown T."/>
            <person name="Cohen L."/>
        </authorList>
    </citation>
    <scope>NUCLEOTIDE SEQUENCE</scope>
</reference>
<dbReference type="PANTHER" id="PTHR11537:SF254">
    <property type="entry name" value="POTASSIUM VOLTAGE-GATED CHANNEL PROTEIN SHAB"/>
    <property type="match status" value="1"/>
</dbReference>
<dbReference type="Gene3D" id="1.20.120.350">
    <property type="entry name" value="Voltage-gated potassium channels. Chain C"/>
    <property type="match status" value="1"/>
</dbReference>
<feature type="transmembrane region" description="Helical" evidence="12">
    <location>
        <begin position="91"/>
        <end position="114"/>
    </location>
</feature>
<evidence type="ECO:0000259" key="13">
    <source>
        <dbReference type="Pfam" id="PF00520"/>
    </source>
</evidence>
<dbReference type="PRINTS" id="PR00169">
    <property type="entry name" value="KCHANNEL"/>
</dbReference>
<evidence type="ECO:0000256" key="12">
    <source>
        <dbReference type="SAM" id="Phobius"/>
    </source>
</evidence>
<name>A0A7S1A205_NOCSC</name>
<evidence type="ECO:0000256" key="1">
    <source>
        <dbReference type="ARBA" id="ARBA00004141"/>
    </source>
</evidence>
<evidence type="ECO:0000256" key="5">
    <source>
        <dbReference type="ARBA" id="ARBA00022826"/>
    </source>
</evidence>
<dbReference type="InterPro" id="IPR027359">
    <property type="entry name" value="Volt_channel_dom_sf"/>
</dbReference>
<keyword evidence="2" id="KW-0813">Transport</keyword>
<keyword evidence="10 12" id="KW-0472">Membrane</keyword>
<evidence type="ECO:0000256" key="6">
    <source>
        <dbReference type="ARBA" id="ARBA00022882"/>
    </source>
</evidence>
<keyword evidence="3" id="KW-0633">Potassium transport</keyword>
<feature type="transmembrane region" description="Helical" evidence="12">
    <location>
        <begin position="56"/>
        <end position="79"/>
    </location>
</feature>
<dbReference type="AlphaFoldDB" id="A0A7S1A205"/>
<dbReference type="GO" id="GO:0001508">
    <property type="term" value="P:action potential"/>
    <property type="evidence" value="ECO:0007669"/>
    <property type="project" value="TreeGrafter"/>
</dbReference>
<keyword evidence="4 12" id="KW-0812">Transmembrane</keyword>
<keyword evidence="8 12" id="KW-1133">Transmembrane helix</keyword>
<gene>
    <name evidence="14" type="ORF">NSCI0253_LOCUS13922</name>
</gene>
<dbReference type="InterPro" id="IPR028325">
    <property type="entry name" value="VG_K_chnl"/>
</dbReference>
<comment type="subcellular location">
    <subcellularLocation>
        <location evidence="1">Membrane</location>
        <topology evidence="1">Multi-pass membrane protein</topology>
    </subcellularLocation>
</comment>
<feature type="transmembrane region" description="Helical" evidence="12">
    <location>
        <begin position="268"/>
        <end position="289"/>
    </location>
</feature>
<keyword evidence="6" id="KW-0851">Voltage-gated channel</keyword>
<dbReference type="GO" id="GO:0005249">
    <property type="term" value="F:voltage-gated potassium channel activity"/>
    <property type="evidence" value="ECO:0007669"/>
    <property type="project" value="InterPro"/>
</dbReference>
<feature type="transmembrane region" description="Helical" evidence="12">
    <location>
        <begin position="134"/>
        <end position="152"/>
    </location>
</feature>
<dbReference type="SUPFAM" id="SSF81324">
    <property type="entry name" value="Voltage-gated potassium channels"/>
    <property type="match status" value="1"/>
</dbReference>
<organism evidence="14">
    <name type="scientific">Noctiluca scintillans</name>
    <name type="common">Sea sparkle</name>
    <name type="synonym">Red tide dinoflagellate</name>
    <dbReference type="NCBI Taxonomy" id="2966"/>
    <lineage>
        <taxon>Eukaryota</taxon>
        <taxon>Sar</taxon>
        <taxon>Alveolata</taxon>
        <taxon>Dinophyceae</taxon>
        <taxon>Noctilucales</taxon>
        <taxon>Noctilucaceae</taxon>
        <taxon>Noctiluca</taxon>
    </lineage>
</organism>
<dbReference type="Pfam" id="PF00520">
    <property type="entry name" value="Ion_trans"/>
    <property type="match status" value="1"/>
</dbReference>
<evidence type="ECO:0000256" key="2">
    <source>
        <dbReference type="ARBA" id="ARBA00022448"/>
    </source>
</evidence>
<keyword evidence="5" id="KW-0631">Potassium channel</keyword>
<evidence type="ECO:0000256" key="8">
    <source>
        <dbReference type="ARBA" id="ARBA00022989"/>
    </source>
</evidence>
<evidence type="ECO:0000256" key="10">
    <source>
        <dbReference type="ARBA" id="ARBA00023136"/>
    </source>
</evidence>